<sequence length="108" mass="12517">MNKPENKEMKFTPVDIDGVMANLKMLERMHDIVKYGIEHDLTAREVRSIINREMNQVEAAVALQNEAAREEYIRRRLGLSNKDILTDAQMAEAFDIHQNLGLTNGWYQ</sequence>
<proteinExistence type="predicted"/>
<organism evidence="1 2">
    <name type="scientific">Escherichia coli</name>
    <dbReference type="NCBI Taxonomy" id="562"/>
    <lineage>
        <taxon>Bacteria</taxon>
        <taxon>Pseudomonadati</taxon>
        <taxon>Pseudomonadota</taxon>
        <taxon>Gammaproteobacteria</taxon>
        <taxon>Enterobacterales</taxon>
        <taxon>Enterobacteriaceae</taxon>
        <taxon>Escherichia</taxon>
    </lineage>
</organism>
<gene>
    <name evidence="1" type="ORF">BCB93_004717</name>
</gene>
<dbReference type="RefSeq" id="WP_065226799.1">
    <property type="nucleotide sequence ID" value="NZ_CP015229.1"/>
</dbReference>
<reference evidence="1" key="1">
    <citation type="submission" date="2020-02" db="EMBL/GenBank/DDBJ databases">
        <authorList>
            <consortium name="GenomeTrakr network: Whole genome sequencing for foodborne pathogen traceback"/>
        </authorList>
    </citation>
    <scope>NUCLEOTIDE SEQUENCE</scope>
    <source>
        <strain evidence="1">CFSAN046653</strain>
    </source>
</reference>
<dbReference type="EMBL" id="AASZRA010000043">
    <property type="protein sequence ID" value="EFI6954990.1"/>
    <property type="molecule type" value="Genomic_DNA"/>
</dbReference>
<dbReference type="AlphaFoldDB" id="A0AAI9BBD3"/>
<evidence type="ECO:0000313" key="1">
    <source>
        <dbReference type="EMBL" id="EFI6954990.1"/>
    </source>
</evidence>
<protein>
    <submittedName>
        <fullName evidence="1">Uncharacterized protein</fullName>
    </submittedName>
</protein>
<comment type="caution">
    <text evidence="1">The sequence shown here is derived from an EMBL/GenBank/DDBJ whole genome shotgun (WGS) entry which is preliminary data.</text>
</comment>
<dbReference type="Proteomes" id="UP000775646">
    <property type="component" value="Unassembled WGS sequence"/>
</dbReference>
<evidence type="ECO:0000313" key="2">
    <source>
        <dbReference type="Proteomes" id="UP000775646"/>
    </source>
</evidence>
<name>A0AAI9BBD3_ECOLX</name>
<accession>A0AAI9BBD3</accession>